<dbReference type="EMBL" id="OIVN01001075">
    <property type="protein sequence ID" value="SPC89526.1"/>
    <property type="molecule type" value="Genomic_DNA"/>
</dbReference>
<dbReference type="InterPro" id="IPR025836">
    <property type="entry name" value="Zn_knuckle_CX2CX4HX4C"/>
</dbReference>
<name>A0A2N9FF77_FAGSY</name>
<evidence type="ECO:0000259" key="1">
    <source>
        <dbReference type="Pfam" id="PF14392"/>
    </source>
</evidence>
<evidence type="ECO:0000313" key="2">
    <source>
        <dbReference type="EMBL" id="SPC89526.1"/>
    </source>
</evidence>
<protein>
    <recommendedName>
        <fullName evidence="1">Zinc knuckle CX2CX4HX4C domain-containing protein</fullName>
    </recommendedName>
</protein>
<accession>A0A2N9FF77</accession>
<dbReference type="AlphaFoldDB" id="A0A2N9FF77"/>
<reference evidence="2" key="1">
    <citation type="submission" date="2018-02" db="EMBL/GenBank/DDBJ databases">
        <authorList>
            <person name="Cohen D.B."/>
            <person name="Kent A.D."/>
        </authorList>
    </citation>
    <scope>NUCLEOTIDE SEQUENCE</scope>
</reference>
<sequence length="492" mass="55309">MDDCEVLEGFKKIKLTEDEEENILISVERRGNILEECSLSLFGSFLMGKPFNQRAVRDTPDEGFEDGAGFKDPGGRGGFVTSPERERYWVDYRYERLPHFCFACGCLGHDMRWCKVNRERVESGTASYGEWLKATFNGKLAVPRVNREGCDDVGSPMTELLGGVNGEPMAIDLGDVTGETDGTLMQQKSEKGAISEVTSDAVEERAKKTRKLGEGWNTNLVSKKAFTTEESSEMRFKERQVGQDNFVSESIQMEKGVVHVAEVTEDFRLSDPAGASRVDHTQYLKIVTVPNEISDKSEINIQLSNGEVDHSRGHEIGVGEREITKVQSVVVKTRDNVERTEDRVALKQIDEVGNWIQPKWKRTGKNSFMQVENDIKNRSGGGCGCGSGRRLVYSLADRNEDHKLELVGDSGTPSQFGLFTIWSEDFRRWESWVLLDQLNGLGQHPWVCCGDFNEIMYQKEKRGVMNLCGIITEGGRLISKKDWIVLLLPQHG</sequence>
<dbReference type="Pfam" id="PF14392">
    <property type="entry name" value="zf-CCHC_4"/>
    <property type="match status" value="1"/>
</dbReference>
<organism evidence="2">
    <name type="scientific">Fagus sylvatica</name>
    <name type="common">Beechnut</name>
    <dbReference type="NCBI Taxonomy" id="28930"/>
    <lineage>
        <taxon>Eukaryota</taxon>
        <taxon>Viridiplantae</taxon>
        <taxon>Streptophyta</taxon>
        <taxon>Embryophyta</taxon>
        <taxon>Tracheophyta</taxon>
        <taxon>Spermatophyta</taxon>
        <taxon>Magnoliopsida</taxon>
        <taxon>eudicotyledons</taxon>
        <taxon>Gunneridae</taxon>
        <taxon>Pentapetalae</taxon>
        <taxon>rosids</taxon>
        <taxon>fabids</taxon>
        <taxon>Fagales</taxon>
        <taxon>Fagaceae</taxon>
        <taxon>Fagus</taxon>
    </lineage>
</organism>
<gene>
    <name evidence="2" type="ORF">FSB_LOCUS17408</name>
</gene>
<feature type="domain" description="Zinc knuckle CX2CX4HX4C" evidence="1">
    <location>
        <begin position="83"/>
        <end position="115"/>
    </location>
</feature>
<proteinExistence type="predicted"/>